<feature type="signal peptide" evidence="3">
    <location>
        <begin position="1"/>
        <end position="17"/>
    </location>
</feature>
<accession>A0A8H6ZLC4</accession>
<keyword evidence="3" id="KW-0732">Signal</keyword>
<dbReference type="AlphaFoldDB" id="A0A8H6ZLC4"/>
<dbReference type="EMBL" id="JACETU010000010">
    <property type="protein sequence ID" value="KAF7419669.1"/>
    <property type="molecule type" value="Genomic_DNA"/>
</dbReference>
<evidence type="ECO:0000256" key="3">
    <source>
        <dbReference type="SAM" id="SignalP"/>
    </source>
</evidence>
<sequence>MLQHLVALLLLTVCTSAATVTVFDVFPTADDGSTGDPLTDISLSPLGVGSDGATTYDFAEAISPTETVHAVIVAGATQIHLSAATPFPLVRDCSWENTSGEGVCSFFDPGVTAMQTFTGRVTPIFTLTVDESTASRPTSGASAQGTPTSSASQTNSAIKLGSAVGFGSVVVVLACGFFR</sequence>
<keyword evidence="5" id="KW-1185">Reference proteome</keyword>
<protein>
    <submittedName>
        <fullName evidence="4">Uncharacterized protein</fullName>
    </submittedName>
</protein>
<evidence type="ECO:0000313" key="5">
    <source>
        <dbReference type="Proteomes" id="UP000623687"/>
    </source>
</evidence>
<proteinExistence type="predicted"/>
<organism evidence="4 5">
    <name type="scientific">Pleurotus ostreatus</name>
    <name type="common">Oyster mushroom</name>
    <name type="synonym">White-rot fungus</name>
    <dbReference type="NCBI Taxonomy" id="5322"/>
    <lineage>
        <taxon>Eukaryota</taxon>
        <taxon>Fungi</taxon>
        <taxon>Dikarya</taxon>
        <taxon>Basidiomycota</taxon>
        <taxon>Agaricomycotina</taxon>
        <taxon>Agaricomycetes</taxon>
        <taxon>Agaricomycetidae</taxon>
        <taxon>Agaricales</taxon>
        <taxon>Pleurotineae</taxon>
        <taxon>Pleurotaceae</taxon>
        <taxon>Pleurotus</taxon>
    </lineage>
</organism>
<dbReference type="VEuPathDB" id="FungiDB:PC9H_002261"/>
<keyword evidence="2" id="KW-0472">Membrane</keyword>
<dbReference type="GeneID" id="59372102"/>
<reference evidence="4" key="1">
    <citation type="submission" date="2019-07" db="EMBL/GenBank/DDBJ databases">
        <authorList>
            <person name="Palmer J.M."/>
        </authorList>
    </citation>
    <scope>NUCLEOTIDE SEQUENCE</scope>
    <source>
        <strain evidence="4">PC9</strain>
    </source>
</reference>
<comment type="caution">
    <text evidence="4">The sequence shown here is derived from an EMBL/GenBank/DDBJ whole genome shotgun (WGS) entry which is preliminary data.</text>
</comment>
<keyword evidence="2" id="KW-0812">Transmembrane</keyword>
<evidence type="ECO:0000256" key="2">
    <source>
        <dbReference type="SAM" id="Phobius"/>
    </source>
</evidence>
<gene>
    <name evidence="4" type="ORF">PC9H_002261</name>
</gene>
<dbReference type="Proteomes" id="UP000623687">
    <property type="component" value="Unassembled WGS sequence"/>
</dbReference>
<evidence type="ECO:0000313" key="4">
    <source>
        <dbReference type="EMBL" id="KAF7419669.1"/>
    </source>
</evidence>
<name>A0A8H6ZLC4_PLEOS</name>
<evidence type="ECO:0000256" key="1">
    <source>
        <dbReference type="SAM" id="MobiDB-lite"/>
    </source>
</evidence>
<feature type="transmembrane region" description="Helical" evidence="2">
    <location>
        <begin position="157"/>
        <end position="178"/>
    </location>
</feature>
<dbReference type="OrthoDB" id="2929351at2759"/>
<feature type="region of interest" description="Disordered" evidence="1">
    <location>
        <begin position="133"/>
        <end position="152"/>
    </location>
</feature>
<feature type="chain" id="PRO_5034980075" evidence="3">
    <location>
        <begin position="18"/>
        <end position="179"/>
    </location>
</feature>
<keyword evidence="2" id="KW-1133">Transmembrane helix</keyword>
<dbReference type="RefSeq" id="XP_036626523.1">
    <property type="nucleotide sequence ID" value="XM_036771902.1"/>
</dbReference>